<name>A0ABM1Z4J0_AEDAL</name>
<protein>
    <submittedName>
        <fullName evidence="4">Uncharacterized protein</fullName>
    </submittedName>
</protein>
<keyword evidence="1 3" id="KW-0732">Signal</keyword>
<feature type="signal peptide" evidence="3">
    <location>
        <begin position="1"/>
        <end position="19"/>
    </location>
</feature>
<dbReference type="InterPro" id="IPR050328">
    <property type="entry name" value="Dev_Immune_Receptor"/>
</dbReference>
<evidence type="ECO:0000313" key="4">
    <source>
        <dbReference type="EnsemblMetazoa" id="AALFPA23_015025.P21778"/>
    </source>
</evidence>
<accession>A0ABM1Z4J0</accession>
<evidence type="ECO:0000256" key="1">
    <source>
        <dbReference type="ARBA" id="ARBA00022729"/>
    </source>
</evidence>
<dbReference type="Gene3D" id="3.80.10.10">
    <property type="entry name" value="Ribonuclease Inhibitor"/>
    <property type="match status" value="1"/>
</dbReference>
<keyword evidence="5" id="KW-1185">Reference proteome</keyword>
<dbReference type="SUPFAM" id="SSF52058">
    <property type="entry name" value="L domain-like"/>
    <property type="match status" value="1"/>
</dbReference>
<dbReference type="PANTHER" id="PTHR24373">
    <property type="entry name" value="SLIT RELATED LEUCINE-RICH REPEAT NEURONAL PROTEIN"/>
    <property type="match status" value="1"/>
</dbReference>
<dbReference type="GeneID" id="134291758"/>
<evidence type="ECO:0000256" key="2">
    <source>
        <dbReference type="SAM" id="Coils"/>
    </source>
</evidence>
<feature type="coiled-coil region" evidence="2">
    <location>
        <begin position="298"/>
        <end position="325"/>
    </location>
</feature>
<dbReference type="PANTHER" id="PTHR24373:SF261">
    <property type="entry name" value="VASORIN"/>
    <property type="match status" value="1"/>
</dbReference>
<reference evidence="5" key="1">
    <citation type="journal article" date="2015" name="Proc. Natl. Acad. Sci. U.S.A.">
        <title>Genome sequence of the Asian Tiger mosquito, Aedes albopictus, reveals insights into its biology, genetics, and evolution.</title>
        <authorList>
            <person name="Chen X.G."/>
            <person name="Jiang X."/>
            <person name="Gu J."/>
            <person name="Xu M."/>
            <person name="Wu Y."/>
            <person name="Deng Y."/>
            <person name="Zhang C."/>
            <person name="Bonizzoni M."/>
            <person name="Dermauw W."/>
            <person name="Vontas J."/>
            <person name="Armbruster P."/>
            <person name="Huang X."/>
            <person name="Yang Y."/>
            <person name="Zhang H."/>
            <person name="He W."/>
            <person name="Peng H."/>
            <person name="Liu Y."/>
            <person name="Wu K."/>
            <person name="Chen J."/>
            <person name="Lirakis M."/>
            <person name="Topalis P."/>
            <person name="Van Leeuwen T."/>
            <person name="Hall A.B."/>
            <person name="Jiang X."/>
            <person name="Thorpe C."/>
            <person name="Mueller R.L."/>
            <person name="Sun C."/>
            <person name="Waterhouse R.M."/>
            <person name="Yan G."/>
            <person name="Tu Z.J."/>
            <person name="Fang X."/>
            <person name="James A.A."/>
        </authorList>
    </citation>
    <scope>NUCLEOTIDE SEQUENCE [LARGE SCALE GENOMIC DNA]</scope>
    <source>
        <strain evidence="5">Foshan</strain>
    </source>
</reference>
<dbReference type="InterPro" id="IPR032675">
    <property type="entry name" value="LRR_dom_sf"/>
</dbReference>
<evidence type="ECO:0000313" key="5">
    <source>
        <dbReference type="Proteomes" id="UP000069940"/>
    </source>
</evidence>
<reference evidence="4" key="2">
    <citation type="submission" date="2025-05" db="UniProtKB">
        <authorList>
            <consortium name="EnsemblMetazoa"/>
        </authorList>
    </citation>
    <scope>IDENTIFICATION</scope>
    <source>
        <strain evidence="4">Foshan</strain>
    </source>
</reference>
<evidence type="ECO:0000256" key="3">
    <source>
        <dbReference type="SAM" id="SignalP"/>
    </source>
</evidence>
<sequence>MNTVLILLVLAETFNGITSWVLETDPESDYSNVKNFQWTTDSSALQKFSHLEQLHFINATIDTVTQNFKNQLKNCVWLKFTGGKVKTVYMNSKLSMLNLQDTSTEKVIIEPGQEYILGTLVISRSRLTRIPHNINQLKQMNRLDIMDSWIETVLLNDLDGLDNLYEINLSGNRIRRIDSNGLISFPKLFRLKLQNNQLQQLDTCRWSMPELFEFLLNNNRLTHFAIGHFSSLNHLTLASNPLNCAWLKSLVSYRSFFYHDIYTCDESSQGDFGLHCPSNLGESNDKNANRDADLTGRFQKIDTALQKLEAKLSEQRNMVNDIIESIYRTDVERAFESRRIIFPS</sequence>
<feature type="chain" id="PRO_5047237103" evidence="3">
    <location>
        <begin position="20"/>
        <end position="344"/>
    </location>
</feature>
<dbReference type="EnsemblMetazoa" id="AALFPA23_015025.R21778">
    <property type="protein sequence ID" value="AALFPA23_015025.P21778"/>
    <property type="gene ID" value="AALFPA23_015025"/>
</dbReference>
<organism evidence="4 5">
    <name type="scientific">Aedes albopictus</name>
    <name type="common">Asian tiger mosquito</name>
    <name type="synonym">Stegomyia albopicta</name>
    <dbReference type="NCBI Taxonomy" id="7160"/>
    <lineage>
        <taxon>Eukaryota</taxon>
        <taxon>Metazoa</taxon>
        <taxon>Ecdysozoa</taxon>
        <taxon>Arthropoda</taxon>
        <taxon>Hexapoda</taxon>
        <taxon>Insecta</taxon>
        <taxon>Pterygota</taxon>
        <taxon>Neoptera</taxon>
        <taxon>Endopterygota</taxon>
        <taxon>Diptera</taxon>
        <taxon>Nematocera</taxon>
        <taxon>Culicoidea</taxon>
        <taxon>Culicidae</taxon>
        <taxon>Culicinae</taxon>
        <taxon>Aedini</taxon>
        <taxon>Aedes</taxon>
        <taxon>Stegomyia</taxon>
    </lineage>
</organism>
<keyword evidence="2" id="KW-0175">Coiled coil</keyword>
<dbReference type="Proteomes" id="UP000069940">
    <property type="component" value="Unassembled WGS sequence"/>
</dbReference>
<proteinExistence type="predicted"/>
<dbReference type="RefSeq" id="XP_062715892.1">
    <property type="nucleotide sequence ID" value="XM_062859908.1"/>
</dbReference>